<evidence type="ECO:0008006" key="2">
    <source>
        <dbReference type="Google" id="ProtNLM"/>
    </source>
</evidence>
<dbReference type="EMBL" id="BK015929">
    <property type="protein sequence ID" value="DAF85713.1"/>
    <property type="molecule type" value="Genomic_DNA"/>
</dbReference>
<evidence type="ECO:0000313" key="1">
    <source>
        <dbReference type="EMBL" id="DAF85713.1"/>
    </source>
</evidence>
<organism evidence="1">
    <name type="scientific">Phage sp. ctV5923</name>
    <dbReference type="NCBI Taxonomy" id="2825797"/>
    <lineage>
        <taxon>Viruses</taxon>
    </lineage>
</organism>
<protein>
    <recommendedName>
        <fullName evidence="2">Lytic protein Rz1</fullName>
    </recommendedName>
</protein>
<reference evidence="1" key="1">
    <citation type="journal article" date="2021" name="Proc. Natl. Acad. Sci. U.S.A.">
        <title>A Catalog of Tens of Thousands of Viruses from Human Metagenomes Reveals Hidden Associations with Chronic Diseases.</title>
        <authorList>
            <person name="Tisza M.J."/>
            <person name="Buck C.B."/>
        </authorList>
    </citation>
    <scope>NUCLEOTIDE SEQUENCE</scope>
    <source>
        <strain evidence="1">CtV5923</strain>
    </source>
</reference>
<dbReference type="Pfam" id="PF23793">
    <property type="entry name" value="LysC"/>
    <property type="match status" value="1"/>
</dbReference>
<name>A0A8S5TU27_9VIRU</name>
<accession>A0A8S5TU27</accession>
<proteinExistence type="predicted"/>
<sequence>MTLLSGCTNKVTTKTEYIYPPQAFLVPCVKTPFMGNTYGEAVEHLITVKAERDMCASQITNINKWIESTKINK</sequence>
<dbReference type="InterPro" id="IPR058979">
    <property type="entry name" value="LysC-like"/>
</dbReference>